<gene>
    <name evidence="1" type="ORF">L3X38_001991</name>
</gene>
<protein>
    <submittedName>
        <fullName evidence="1">Uncharacterized protein</fullName>
    </submittedName>
</protein>
<dbReference type="EMBL" id="JAJFAZ020000001">
    <property type="protein sequence ID" value="KAI5349104.1"/>
    <property type="molecule type" value="Genomic_DNA"/>
</dbReference>
<accession>A0AAD4ZKF4</accession>
<name>A0AAD4ZKF4_PRUDU</name>
<dbReference type="Proteomes" id="UP001054821">
    <property type="component" value="Chromosome 1"/>
</dbReference>
<evidence type="ECO:0000313" key="2">
    <source>
        <dbReference type="Proteomes" id="UP001054821"/>
    </source>
</evidence>
<comment type="caution">
    <text evidence="1">The sequence shown here is derived from an EMBL/GenBank/DDBJ whole genome shotgun (WGS) entry which is preliminary data.</text>
</comment>
<dbReference type="AlphaFoldDB" id="A0AAD4ZKF4"/>
<proteinExistence type="predicted"/>
<keyword evidence="2" id="KW-1185">Reference proteome</keyword>
<evidence type="ECO:0000313" key="1">
    <source>
        <dbReference type="EMBL" id="KAI5349104.1"/>
    </source>
</evidence>
<reference evidence="1 2" key="1">
    <citation type="journal article" date="2022" name="G3 (Bethesda)">
        <title>Whole-genome sequence and methylome profiling of the almond [Prunus dulcis (Mill.) D.A. Webb] cultivar 'Nonpareil'.</title>
        <authorList>
            <person name="D'Amico-Willman K.M."/>
            <person name="Ouma W.Z."/>
            <person name="Meulia T."/>
            <person name="Sideli G.M."/>
            <person name="Gradziel T.M."/>
            <person name="Fresnedo-Ramirez J."/>
        </authorList>
    </citation>
    <scope>NUCLEOTIDE SEQUENCE [LARGE SCALE GENOMIC DNA]</scope>
    <source>
        <strain evidence="1">Clone GOH B32 T37-40</strain>
    </source>
</reference>
<organism evidence="1 2">
    <name type="scientific">Prunus dulcis</name>
    <name type="common">Almond</name>
    <name type="synonym">Amygdalus dulcis</name>
    <dbReference type="NCBI Taxonomy" id="3755"/>
    <lineage>
        <taxon>Eukaryota</taxon>
        <taxon>Viridiplantae</taxon>
        <taxon>Streptophyta</taxon>
        <taxon>Embryophyta</taxon>
        <taxon>Tracheophyta</taxon>
        <taxon>Spermatophyta</taxon>
        <taxon>Magnoliopsida</taxon>
        <taxon>eudicotyledons</taxon>
        <taxon>Gunneridae</taxon>
        <taxon>Pentapetalae</taxon>
        <taxon>rosids</taxon>
        <taxon>fabids</taxon>
        <taxon>Rosales</taxon>
        <taxon>Rosaceae</taxon>
        <taxon>Amygdaloideae</taxon>
        <taxon>Amygdaleae</taxon>
        <taxon>Prunus</taxon>
    </lineage>
</organism>
<sequence>MKVCLPQAGVKAWNQFGFFSVLVRRPLLVQCLKSMKRLANIHYSRGLSQRVSRLRAFSEGYWRQKLPSMELLKHRIVIKLVVYKLWGCNVLSVHLPC</sequence>